<evidence type="ECO:0000313" key="4">
    <source>
        <dbReference type="EMBL" id="SFL06542.1"/>
    </source>
</evidence>
<reference evidence="4 5" key="1">
    <citation type="submission" date="2016-10" db="EMBL/GenBank/DDBJ databases">
        <authorList>
            <person name="Varghese N."/>
            <person name="Submissions S."/>
        </authorList>
    </citation>
    <scope>NUCLEOTIDE SEQUENCE [LARGE SCALE GENOMIC DNA]</scope>
    <source>
        <strain evidence="4 5">DSM 21822</strain>
    </source>
</reference>
<evidence type="ECO:0000256" key="1">
    <source>
        <dbReference type="ARBA" id="ARBA00023002"/>
    </source>
</evidence>
<dbReference type="EMBL" id="FOSL01000028">
    <property type="protein sequence ID" value="SFL06542.1"/>
    <property type="molecule type" value="Genomic_DNA"/>
</dbReference>
<feature type="domain" description="GFO/IDH/MocA-like oxidoreductase" evidence="3">
    <location>
        <begin position="136"/>
        <end position="255"/>
    </location>
</feature>
<dbReference type="SUPFAM" id="SSF51735">
    <property type="entry name" value="NAD(P)-binding Rossmann-fold domains"/>
    <property type="match status" value="1"/>
</dbReference>
<dbReference type="InterPro" id="IPR036291">
    <property type="entry name" value="NAD(P)-bd_dom_sf"/>
</dbReference>
<sequence length="347" mass="37724">MPTIKRVGIIGAGRTSSAHIRALRHLSGVEVVGIFDIDARAAEDIAIRFGIPHHFSNPDQFYENAKPQLVHVVTPPHTHEQLADQALDRGVHVLVEKPPSLTVAGCDALQKKAEATGLTVGVNENFAFDPRILAGRASIARGTLGKLVHIAGFFGFDAGSVNADLSNWSWAKELPGGILEDLLPHPLTVARALADQELQLIHQHALRSGRLPFPLHDEMRLLFAGSNGLTVDLTLSLSSHPTDFIVTIYGTRATLQIDLRNMLLQLWRDRSGLRLFARGVRVSGAALHVLIQTAQNAIGTTVFRIPGPGDPAHLIRIHYKALQQGREIPAPIARAKSVVKIARAIWP</sequence>
<dbReference type="InterPro" id="IPR000683">
    <property type="entry name" value="Gfo/Idh/MocA-like_OxRdtase_N"/>
</dbReference>
<keyword evidence="5" id="KW-1185">Reference proteome</keyword>
<evidence type="ECO:0000259" key="2">
    <source>
        <dbReference type="Pfam" id="PF01408"/>
    </source>
</evidence>
<keyword evidence="1" id="KW-0560">Oxidoreductase</keyword>
<dbReference type="Pfam" id="PF01408">
    <property type="entry name" value="GFO_IDH_MocA"/>
    <property type="match status" value="1"/>
</dbReference>
<dbReference type="Gene3D" id="3.30.360.10">
    <property type="entry name" value="Dihydrodipicolinate Reductase, domain 2"/>
    <property type="match status" value="1"/>
</dbReference>
<dbReference type="GO" id="GO:0016491">
    <property type="term" value="F:oxidoreductase activity"/>
    <property type="evidence" value="ECO:0007669"/>
    <property type="project" value="UniProtKB-KW"/>
</dbReference>
<dbReference type="SUPFAM" id="SSF55347">
    <property type="entry name" value="Glyceraldehyde-3-phosphate dehydrogenase-like, C-terminal domain"/>
    <property type="match status" value="1"/>
</dbReference>
<dbReference type="PANTHER" id="PTHR43818:SF11">
    <property type="entry name" value="BCDNA.GH03377"/>
    <property type="match status" value="1"/>
</dbReference>
<dbReference type="InterPro" id="IPR055170">
    <property type="entry name" value="GFO_IDH_MocA-like_dom"/>
</dbReference>
<accession>A0A1I4ELC7</accession>
<dbReference type="Pfam" id="PF22725">
    <property type="entry name" value="GFO_IDH_MocA_C3"/>
    <property type="match status" value="1"/>
</dbReference>
<feature type="domain" description="Gfo/Idh/MocA-like oxidoreductase N-terminal" evidence="2">
    <location>
        <begin position="6"/>
        <end position="123"/>
    </location>
</feature>
<gene>
    <name evidence="4" type="ORF">SAMN04488498_1282</name>
</gene>
<protein>
    <submittedName>
        <fullName evidence="4">Predicted dehydrogenase</fullName>
    </submittedName>
</protein>
<organism evidence="4 5">
    <name type="scientific">Neomesorhizobium albiziae</name>
    <dbReference type="NCBI Taxonomy" id="335020"/>
    <lineage>
        <taxon>Bacteria</taxon>
        <taxon>Pseudomonadati</taxon>
        <taxon>Pseudomonadota</taxon>
        <taxon>Alphaproteobacteria</taxon>
        <taxon>Hyphomicrobiales</taxon>
        <taxon>Phyllobacteriaceae</taxon>
        <taxon>Neomesorhizobium</taxon>
    </lineage>
</organism>
<dbReference type="InterPro" id="IPR050463">
    <property type="entry name" value="Gfo/Idh/MocA_oxidrdct_glycsds"/>
</dbReference>
<evidence type="ECO:0000259" key="3">
    <source>
        <dbReference type="Pfam" id="PF22725"/>
    </source>
</evidence>
<dbReference type="Gene3D" id="3.40.50.720">
    <property type="entry name" value="NAD(P)-binding Rossmann-like Domain"/>
    <property type="match status" value="1"/>
</dbReference>
<dbReference type="RefSeq" id="WP_188130571.1">
    <property type="nucleotide sequence ID" value="NZ_BSPE01000024.1"/>
</dbReference>
<evidence type="ECO:0000313" key="5">
    <source>
        <dbReference type="Proteomes" id="UP000323300"/>
    </source>
</evidence>
<dbReference type="PANTHER" id="PTHR43818">
    <property type="entry name" value="BCDNA.GH03377"/>
    <property type="match status" value="1"/>
</dbReference>
<dbReference type="Proteomes" id="UP000323300">
    <property type="component" value="Unassembled WGS sequence"/>
</dbReference>
<dbReference type="GO" id="GO:0000166">
    <property type="term" value="F:nucleotide binding"/>
    <property type="evidence" value="ECO:0007669"/>
    <property type="project" value="InterPro"/>
</dbReference>
<proteinExistence type="predicted"/>
<name>A0A1I4ELC7_9HYPH</name>
<dbReference type="AlphaFoldDB" id="A0A1I4ELC7"/>